<keyword evidence="5 10" id="KW-0418">Kinase</keyword>
<feature type="domain" description="Protein kinase" evidence="9">
    <location>
        <begin position="1"/>
        <end position="259"/>
    </location>
</feature>
<dbReference type="EMBL" id="MK500479">
    <property type="protein sequence ID" value="QBK90360.1"/>
    <property type="molecule type" value="Genomic_DNA"/>
</dbReference>
<dbReference type="InterPro" id="IPR050660">
    <property type="entry name" value="NEK_Ser/Thr_kinase"/>
</dbReference>
<organism evidence="10">
    <name type="scientific">Pithovirus LCPAC103</name>
    <dbReference type="NCBI Taxonomy" id="2506588"/>
    <lineage>
        <taxon>Viruses</taxon>
        <taxon>Pithoviruses</taxon>
    </lineage>
</organism>
<keyword evidence="6" id="KW-0067">ATP-binding</keyword>
<name>A0A481Z5L3_9VIRU</name>
<evidence type="ECO:0000256" key="6">
    <source>
        <dbReference type="ARBA" id="ARBA00022840"/>
    </source>
</evidence>
<evidence type="ECO:0000256" key="1">
    <source>
        <dbReference type="ARBA" id="ARBA00012513"/>
    </source>
</evidence>
<comment type="catalytic activity">
    <reaction evidence="8">
        <text>L-seryl-[protein] + ATP = O-phospho-L-seryl-[protein] + ADP + H(+)</text>
        <dbReference type="Rhea" id="RHEA:17989"/>
        <dbReference type="Rhea" id="RHEA-COMP:9863"/>
        <dbReference type="Rhea" id="RHEA-COMP:11604"/>
        <dbReference type="ChEBI" id="CHEBI:15378"/>
        <dbReference type="ChEBI" id="CHEBI:29999"/>
        <dbReference type="ChEBI" id="CHEBI:30616"/>
        <dbReference type="ChEBI" id="CHEBI:83421"/>
        <dbReference type="ChEBI" id="CHEBI:456216"/>
        <dbReference type="EC" id="2.7.11.1"/>
    </reaction>
</comment>
<evidence type="ECO:0000256" key="7">
    <source>
        <dbReference type="ARBA" id="ARBA00047899"/>
    </source>
</evidence>
<dbReference type="Gene3D" id="1.10.510.10">
    <property type="entry name" value="Transferase(Phosphotransferase) domain 1"/>
    <property type="match status" value="1"/>
</dbReference>
<evidence type="ECO:0000256" key="4">
    <source>
        <dbReference type="ARBA" id="ARBA00022741"/>
    </source>
</evidence>
<dbReference type="SUPFAM" id="SSF56112">
    <property type="entry name" value="Protein kinase-like (PK-like)"/>
    <property type="match status" value="1"/>
</dbReference>
<gene>
    <name evidence="10" type="ORF">LCPAC103_00410</name>
</gene>
<sequence length="373" mass="42781">MVMIHLGKGGYGEVYQCGEKAIKVIKCPKNGIWCYNEICLIQNLSHPYILSPDYAYLKYNQVHIVMAKADIDLSKWRKCNIPTETQILEWITQILSALAFMHNRDILHCDIKASNLLLFTNPKSPKLTIKLADFSLCRRIGHRNRVHVCTHSYRPPEYWTGTAPNPGYWVDIWSLGCVLYHLIRGTLLFPPHQPKKNNRGIVNKLDRAIYYGRIYTRWREDYKSLKLPIKLIHRLVTLMLNPNYQERPTAESLLTMIAIRTGNKLAPTMGPSLSIITSISDLGDLNIQLMTLSNRLGLTLDFEIKRLTGQIIRVIPNLVNLNPELYLLTAVWMSSKIILDQPYDLTVLGQPSHLILAAEQTICTVSRFKFSII</sequence>
<dbReference type="InterPro" id="IPR000719">
    <property type="entry name" value="Prot_kinase_dom"/>
</dbReference>
<evidence type="ECO:0000256" key="2">
    <source>
        <dbReference type="ARBA" id="ARBA00022527"/>
    </source>
</evidence>
<evidence type="ECO:0000256" key="3">
    <source>
        <dbReference type="ARBA" id="ARBA00022679"/>
    </source>
</evidence>
<dbReference type="InterPro" id="IPR008271">
    <property type="entry name" value="Ser/Thr_kinase_AS"/>
</dbReference>
<dbReference type="GO" id="GO:0004674">
    <property type="term" value="F:protein serine/threonine kinase activity"/>
    <property type="evidence" value="ECO:0007669"/>
    <property type="project" value="UniProtKB-KW"/>
</dbReference>
<dbReference type="Pfam" id="PF00069">
    <property type="entry name" value="Pkinase"/>
    <property type="match status" value="1"/>
</dbReference>
<dbReference type="PANTHER" id="PTHR43671:SF98">
    <property type="entry name" value="SERINE_THREONINE-PROTEIN KINASE NEK11"/>
    <property type="match status" value="1"/>
</dbReference>
<dbReference type="CDD" id="cd00180">
    <property type="entry name" value="PKc"/>
    <property type="match status" value="1"/>
</dbReference>
<evidence type="ECO:0000256" key="5">
    <source>
        <dbReference type="ARBA" id="ARBA00022777"/>
    </source>
</evidence>
<evidence type="ECO:0000313" key="10">
    <source>
        <dbReference type="EMBL" id="QBK90360.1"/>
    </source>
</evidence>
<dbReference type="Gene3D" id="3.30.200.20">
    <property type="entry name" value="Phosphorylase Kinase, domain 1"/>
    <property type="match status" value="1"/>
</dbReference>
<protein>
    <recommendedName>
        <fullName evidence="1">non-specific serine/threonine protein kinase</fullName>
        <ecNumber evidence="1">2.7.11.1</ecNumber>
    </recommendedName>
</protein>
<dbReference type="SMART" id="SM00220">
    <property type="entry name" value="S_TKc"/>
    <property type="match status" value="1"/>
</dbReference>
<accession>A0A481Z5L3</accession>
<keyword evidence="2" id="KW-0723">Serine/threonine-protein kinase</keyword>
<dbReference type="PROSITE" id="PS50011">
    <property type="entry name" value="PROTEIN_KINASE_DOM"/>
    <property type="match status" value="1"/>
</dbReference>
<evidence type="ECO:0000259" key="9">
    <source>
        <dbReference type="PROSITE" id="PS50011"/>
    </source>
</evidence>
<dbReference type="InterPro" id="IPR011009">
    <property type="entry name" value="Kinase-like_dom_sf"/>
</dbReference>
<evidence type="ECO:0000256" key="8">
    <source>
        <dbReference type="ARBA" id="ARBA00048679"/>
    </source>
</evidence>
<dbReference type="GO" id="GO:0005524">
    <property type="term" value="F:ATP binding"/>
    <property type="evidence" value="ECO:0007669"/>
    <property type="project" value="UniProtKB-KW"/>
</dbReference>
<comment type="catalytic activity">
    <reaction evidence="7">
        <text>L-threonyl-[protein] + ATP = O-phospho-L-threonyl-[protein] + ADP + H(+)</text>
        <dbReference type="Rhea" id="RHEA:46608"/>
        <dbReference type="Rhea" id="RHEA-COMP:11060"/>
        <dbReference type="Rhea" id="RHEA-COMP:11605"/>
        <dbReference type="ChEBI" id="CHEBI:15378"/>
        <dbReference type="ChEBI" id="CHEBI:30013"/>
        <dbReference type="ChEBI" id="CHEBI:30616"/>
        <dbReference type="ChEBI" id="CHEBI:61977"/>
        <dbReference type="ChEBI" id="CHEBI:456216"/>
        <dbReference type="EC" id="2.7.11.1"/>
    </reaction>
</comment>
<keyword evidence="3" id="KW-0808">Transferase</keyword>
<dbReference type="PANTHER" id="PTHR43671">
    <property type="entry name" value="SERINE/THREONINE-PROTEIN KINASE NEK"/>
    <property type="match status" value="1"/>
</dbReference>
<dbReference type="PROSITE" id="PS00108">
    <property type="entry name" value="PROTEIN_KINASE_ST"/>
    <property type="match status" value="1"/>
</dbReference>
<keyword evidence="4" id="KW-0547">Nucleotide-binding</keyword>
<proteinExistence type="predicted"/>
<dbReference type="EC" id="2.7.11.1" evidence="1"/>
<reference evidence="10" key="1">
    <citation type="journal article" date="2019" name="MBio">
        <title>Virus Genomes from Deep Sea Sediments Expand the Ocean Megavirome and Support Independent Origins of Viral Gigantism.</title>
        <authorList>
            <person name="Backstrom D."/>
            <person name="Yutin N."/>
            <person name="Jorgensen S.L."/>
            <person name="Dharamshi J."/>
            <person name="Homa F."/>
            <person name="Zaremba-Niedwiedzka K."/>
            <person name="Spang A."/>
            <person name="Wolf Y.I."/>
            <person name="Koonin E.V."/>
            <person name="Ettema T.J."/>
        </authorList>
    </citation>
    <scope>NUCLEOTIDE SEQUENCE</scope>
</reference>